<protein>
    <submittedName>
        <fullName evidence="10">Radical SAM domain protein</fullName>
    </submittedName>
</protein>
<dbReference type="SUPFAM" id="SSF52242">
    <property type="entry name" value="Cobalamin (vitamin B12)-binding domain"/>
    <property type="match status" value="1"/>
</dbReference>
<sequence length="547" mass="62311">MKENFRVVLINPSNGTIPADLYAPTEHLGLAYLAAVLRCNGFPVKIIDAYALNLSYEEVLKETLDFRPSFIGLTAEYNTIEQAMKLATEFKEKLPEVYITFGGEHTTFSTIEIFNECIAVDLVIRGEGEITIVEVMNRLVENKDLTNVDGVYFRGNQGEIVTNKERAAIADLDTLPFPVRDTLDACIERGITPAISILASRGCHANCSFCNASKFFNLGGGSHWRSRDPKKVVDELEFLLERYKDYPIYEVVYFNDENFVGPDPDGIRRVHEIAREIKKRNLKLSFEIFCRADSFDGYEEVVKDLSEAGLISALVGLESGYQKQLNSFGKGTTVDQNLNTIEIFKNHNIITSSSGFLMFNPYSNFKEIEENAKFLLSIGMSTLYNMSLKVLGYPGIGMNNKLKRDELLEEDFGHRNVSGYRFIDKRIGILAEKLNFNEAIKRKEDAAHRYLDFMMANLDKKLARIHMMETQNEQVFFLKKIVINQRFNANLVTYNFFLRSVILAETGWNQKAFEEYKESYISEISAALQVMNDSFVAYISFLEEVIA</sequence>
<dbReference type="EMBL" id="MLBF01000033">
    <property type="protein sequence ID" value="OLN29408.1"/>
    <property type="molecule type" value="Genomic_DNA"/>
</dbReference>
<dbReference type="SUPFAM" id="SSF102114">
    <property type="entry name" value="Radical SAM enzymes"/>
    <property type="match status" value="1"/>
</dbReference>
<dbReference type="InterPro" id="IPR006158">
    <property type="entry name" value="Cobalamin-bd"/>
</dbReference>
<dbReference type="GO" id="GO:0031419">
    <property type="term" value="F:cobalamin binding"/>
    <property type="evidence" value="ECO:0007669"/>
    <property type="project" value="InterPro"/>
</dbReference>
<dbReference type="PANTHER" id="PTHR43409">
    <property type="entry name" value="ANAEROBIC MAGNESIUM-PROTOPORPHYRIN IX MONOMETHYL ESTER CYCLASE-RELATED"/>
    <property type="match status" value="1"/>
</dbReference>
<dbReference type="PROSITE" id="PS51332">
    <property type="entry name" value="B12_BINDING"/>
    <property type="match status" value="1"/>
</dbReference>
<reference evidence="10 11" key="1">
    <citation type="submission" date="2016-09" db="EMBL/GenBank/DDBJ databases">
        <title>Complete genome of Desulfosporosinus sp. OL.</title>
        <authorList>
            <person name="Mardanov A."/>
            <person name="Beletsky A."/>
            <person name="Panova A."/>
            <person name="Karnachuk O."/>
            <person name="Ravin N."/>
        </authorList>
    </citation>
    <scope>NUCLEOTIDE SEQUENCE [LARGE SCALE GENOMIC DNA]</scope>
    <source>
        <strain evidence="10 11">OL</strain>
    </source>
</reference>
<evidence type="ECO:0000313" key="10">
    <source>
        <dbReference type="EMBL" id="OLN29408.1"/>
    </source>
</evidence>
<accession>A0A1Q8QQ80</accession>
<evidence type="ECO:0000256" key="4">
    <source>
        <dbReference type="ARBA" id="ARBA00022691"/>
    </source>
</evidence>
<keyword evidence="5" id="KW-0479">Metal-binding</keyword>
<keyword evidence="3" id="KW-0808">Transferase</keyword>
<evidence type="ECO:0000256" key="1">
    <source>
        <dbReference type="ARBA" id="ARBA00001966"/>
    </source>
</evidence>
<dbReference type="InterPro" id="IPR006638">
    <property type="entry name" value="Elp3/MiaA/NifB-like_rSAM"/>
</dbReference>
<dbReference type="GO" id="GO:0003824">
    <property type="term" value="F:catalytic activity"/>
    <property type="evidence" value="ECO:0007669"/>
    <property type="project" value="InterPro"/>
</dbReference>
<dbReference type="GO" id="GO:0051539">
    <property type="term" value="F:4 iron, 4 sulfur cluster binding"/>
    <property type="evidence" value="ECO:0007669"/>
    <property type="project" value="UniProtKB-KW"/>
</dbReference>
<dbReference type="InterPro" id="IPR034466">
    <property type="entry name" value="Methyltransferase_Class_B"/>
</dbReference>
<dbReference type="SFLD" id="SFLDG01082">
    <property type="entry name" value="B12-binding_domain_containing"/>
    <property type="match status" value="1"/>
</dbReference>
<dbReference type="InterPro" id="IPR023404">
    <property type="entry name" value="rSAM_horseshoe"/>
</dbReference>
<evidence type="ECO:0000256" key="3">
    <source>
        <dbReference type="ARBA" id="ARBA00022679"/>
    </source>
</evidence>
<feature type="domain" description="Radical SAM core" evidence="9">
    <location>
        <begin position="189"/>
        <end position="430"/>
    </location>
</feature>
<keyword evidence="4" id="KW-0949">S-adenosyl-L-methionine</keyword>
<dbReference type="InterPro" id="IPR036724">
    <property type="entry name" value="Cobalamin-bd_sf"/>
</dbReference>
<comment type="caution">
    <text evidence="10">The sequence shown here is derived from an EMBL/GenBank/DDBJ whole genome shotgun (WGS) entry which is preliminary data.</text>
</comment>
<dbReference type="Pfam" id="PF04055">
    <property type="entry name" value="Radical_SAM"/>
    <property type="match status" value="1"/>
</dbReference>
<name>A0A1Q8QQ80_9FIRM</name>
<keyword evidence="11" id="KW-1185">Reference proteome</keyword>
<evidence type="ECO:0000256" key="6">
    <source>
        <dbReference type="ARBA" id="ARBA00023004"/>
    </source>
</evidence>
<dbReference type="Pfam" id="PF02310">
    <property type="entry name" value="B12-binding"/>
    <property type="match status" value="1"/>
</dbReference>
<evidence type="ECO:0000259" key="8">
    <source>
        <dbReference type="PROSITE" id="PS51332"/>
    </source>
</evidence>
<dbReference type="InterPro" id="IPR007197">
    <property type="entry name" value="rSAM"/>
</dbReference>
<dbReference type="InterPro" id="IPR051198">
    <property type="entry name" value="BchE-like"/>
</dbReference>
<dbReference type="CDD" id="cd02068">
    <property type="entry name" value="radical_SAM_B12_BD"/>
    <property type="match status" value="1"/>
</dbReference>
<dbReference type="SFLD" id="SFLDS00029">
    <property type="entry name" value="Radical_SAM"/>
    <property type="match status" value="1"/>
</dbReference>
<dbReference type="SFLD" id="SFLDG01123">
    <property type="entry name" value="methyltransferase_(Class_B)"/>
    <property type="match status" value="1"/>
</dbReference>
<dbReference type="AlphaFoldDB" id="A0A1Q8QQ80"/>
<keyword evidence="7" id="KW-0411">Iron-sulfur</keyword>
<comment type="cofactor">
    <cofactor evidence="1">
        <name>[4Fe-4S] cluster</name>
        <dbReference type="ChEBI" id="CHEBI:49883"/>
    </cofactor>
</comment>
<evidence type="ECO:0000256" key="5">
    <source>
        <dbReference type="ARBA" id="ARBA00022723"/>
    </source>
</evidence>
<dbReference type="OrthoDB" id="9801659at2"/>
<dbReference type="InterPro" id="IPR058240">
    <property type="entry name" value="rSAM_sf"/>
</dbReference>
<dbReference type="PROSITE" id="PS51918">
    <property type="entry name" value="RADICAL_SAM"/>
    <property type="match status" value="1"/>
</dbReference>
<dbReference type="Gene3D" id="3.80.30.20">
    <property type="entry name" value="tm_1862 like domain"/>
    <property type="match status" value="1"/>
</dbReference>
<dbReference type="PANTHER" id="PTHR43409:SF7">
    <property type="entry name" value="BLL1977 PROTEIN"/>
    <property type="match status" value="1"/>
</dbReference>
<evidence type="ECO:0000256" key="2">
    <source>
        <dbReference type="ARBA" id="ARBA00022603"/>
    </source>
</evidence>
<evidence type="ECO:0000313" key="11">
    <source>
        <dbReference type="Proteomes" id="UP000186102"/>
    </source>
</evidence>
<dbReference type="CDD" id="cd01335">
    <property type="entry name" value="Radical_SAM"/>
    <property type="match status" value="1"/>
</dbReference>
<organism evidence="10 11">
    <name type="scientific">Desulfosporosinus metallidurans</name>
    <dbReference type="NCBI Taxonomy" id="1888891"/>
    <lineage>
        <taxon>Bacteria</taxon>
        <taxon>Bacillati</taxon>
        <taxon>Bacillota</taxon>
        <taxon>Clostridia</taxon>
        <taxon>Eubacteriales</taxon>
        <taxon>Desulfitobacteriaceae</taxon>
        <taxon>Desulfosporosinus</taxon>
    </lineage>
</organism>
<gene>
    <name evidence="10" type="ORF">DSOL_3584</name>
</gene>
<keyword evidence="2" id="KW-0489">Methyltransferase</keyword>
<dbReference type="STRING" id="1888891.DSOL_3584"/>
<proteinExistence type="predicted"/>
<dbReference type="Gene3D" id="3.40.50.280">
    <property type="entry name" value="Cobalamin-binding domain"/>
    <property type="match status" value="1"/>
</dbReference>
<dbReference type="Proteomes" id="UP000186102">
    <property type="component" value="Unassembled WGS sequence"/>
</dbReference>
<evidence type="ECO:0000259" key="9">
    <source>
        <dbReference type="PROSITE" id="PS51918"/>
    </source>
</evidence>
<keyword evidence="6" id="KW-0408">Iron</keyword>
<dbReference type="RefSeq" id="WP_075366045.1">
    <property type="nucleotide sequence ID" value="NZ_MLBF01000033.1"/>
</dbReference>
<dbReference type="GO" id="GO:0046872">
    <property type="term" value="F:metal ion binding"/>
    <property type="evidence" value="ECO:0007669"/>
    <property type="project" value="UniProtKB-KW"/>
</dbReference>
<evidence type="ECO:0000256" key="7">
    <source>
        <dbReference type="ARBA" id="ARBA00023014"/>
    </source>
</evidence>
<feature type="domain" description="B12-binding" evidence="8">
    <location>
        <begin position="9"/>
        <end position="146"/>
    </location>
</feature>
<dbReference type="SMART" id="SM00729">
    <property type="entry name" value="Elp3"/>
    <property type="match status" value="1"/>
</dbReference>